<evidence type="ECO:0000256" key="4">
    <source>
        <dbReference type="ARBA" id="ARBA00023040"/>
    </source>
</evidence>
<dbReference type="PROSITE" id="PS00237">
    <property type="entry name" value="G_PROTEIN_RECEP_F1_1"/>
    <property type="match status" value="1"/>
</dbReference>
<evidence type="ECO:0000256" key="8">
    <source>
        <dbReference type="RuleBase" id="RU000688"/>
    </source>
</evidence>
<evidence type="ECO:0000256" key="1">
    <source>
        <dbReference type="ARBA" id="ARBA00004141"/>
    </source>
</evidence>
<evidence type="ECO:0000256" key="2">
    <source>
        <dbReference type="ARBA" id="ARBA00022692"/>
    </source>
</evidence>
<evidence type="ECO:0000313" key="11">
    <source>
        <dbReference type="Ensembl" id="ENSAPOP00000003194.1"/>
    </source>
</evidence>
<dbReference type="Gene3D" id="1.20.1070.10">
    <property type="entry name" value="Rhodopsin 7-helix transmembrane proteins"/>
    <property type="match status" value="1"/>
</dbReference>
<name>A0A3Q1EI91_9TELE</name>
<evidence type="ECO:0000256" key="5">
    <source>
        <dbReference type="ARBA" id="ARBA00023136"/>
    </source>
</evidence>
<keyword evidence="4 8" id="KW-0297">G-protein coupled receptor</keyword>
<dbReference type="InParanoid" id="A0A3Q1EI91"/>
<feature type="transmembrane region" description="Helical" evidence="9">
    <location>
        <begin position="104"/>
        <end position="123"/>
    </location>
</feature>
<evidence type="ECO:0000256" key="6">
    <source>
        <dbReference type="ARBA" id="ARBA00023170"/>
    </source>
</evidence>
<dbReference type="GeneTree" id="ENSGT01140000282516"/>
<dbReference type="SUPFAM" id="SSF81321">
    <property type="entry name" value="Family A G protein-coupled receptor-like"/>
    <property type="match status" value="1"/>
</dbReference>
<dbReference type="Proteomes" id="UP000257200">
    <property type="component" value="Unplaced"/>
</dbReference>
<dbReference type="GO" id="GO:0004930">
    <property type="term" value="F:G protein-coupled receptor activity"/>
    <property type="evidence" value="ECO:0007669"/>
    <property type="project" value="UniProtKB-KW"/>
</dbReference>
<dbReference type="PRINTS" id="PR00237">
    <property type="entry name" value="GPCRRHODOPSN"/>
</dbReference>
<keyword evidence="6 8" id="KW-0675">Receptor</keyword>
<protein>
    <submittedName>
        <fullName evidence="11">Hydroxycarboxylic acid receptor 1-3</fullName>
    </submittedName>
</protein>
<dbReference type="STRING" id="80966.ENSAPOP00000003194"/>
<evidence type="ECO:0000256" key="3">
    <source>
        <dbReference type="ARBA" id="ARBA00022989"/>
    </source>
</evidence>
<feature type="transmembrane region" description="Helical" evidence="9">
    <location>
        <begin position="191"/>
        <end position="213"/>
    </location>
</feature>
<dbReference type="PROSITE" id="PS50262">
    <property type="entry name" value="G_PROTEIN_RECEP_F1_2"/>
    <property type="match status" value="1"/>
</dbReference>
<feature type="transmembrane region" description="Helical" evidence="9">
    <location>
        <begin position="65"/>
        <end position="84"/>
    </location>
</feature>
<keyword evidence="5 9" id="KW-0472">Membrane</keyword>
<feature type="transmembrane region" description="Helical" evidence="9">
    <location>
        <begin position="279"/>
        <end position="301"/>
    </location>
</feature>
<keyword evidence="7 8" id="KW-0807">Transducer</keyword>
<keyword evidence="3 9" id="KW-1133">Transmembrane helix</keyword>
<dbReference type="AlphaFoldDB" id="A0A3Q1EI91"/>
<dbReference type="InterPro" id="IPR051893">
    <property type="entry name" value="HCARs"/>
</dbReference>
<feature type="domain" description="G-protein coupled receptors family 1 profile" evidence="10">
    <location>
        <begin position="44"/>
        <end position="298"/>
    </location>
</feature>
<dbReference type="Pfam" id="PF00001">
    <property type="entry name" value="7tm_1"/>
    <property type="match status" value="1"/>
</dbReference>
<dbReference type="PANTHER" id="PTHR46048">
    <property type="entry name" value="HYDROXYCARBOXYLIC ACID RECEPTOR 2"/>
    <property type="match status" value="1"/>
</dbReference>
<dbReference type="GO" id="GO:0005886">
    <property type="term" value="C:plasma membrane"/>
    <property type="evidence" value="ECO:0007669"/>
    <property type="project" value="TreeGrafter"/>
</dbReference>
<comment type="subcellular location">
    <subcellularLocation>
        <location evidence="1">Membrane</location>
        <topology evidence="1">Multi-pass membrane protein</topology>
    </subcellularLocation>
</comment>
<keyword evidence="2 8" id="KW-0812">Transmembrane</keyword>
<comment type="similarity">
    <text evidence="8">Belongs to the G-protein coupled receptor 1 family.</text>
</comment>
<dbReference type="PANTHER" id="PTHR46048:SF10">
    <property type="entry name" value="HYDROXYCARBOXYLIC ACID RECEPTOR 1-4-RELATED"/>
    <property type="match status" value="1"/>
</dbReference>
<organism evidence="11 12">
    <name type="scientific">Acanthochromis polyacanthus</name>
    <name type="common">spiny chromis</name>
    <dbReference type="NCBI Taxonomy" id="80966"/>
    <lineage>
        <taxon>Eukaryota</taxon>
        <taxon>Metazoa</taxon>
        <taxon>Chordata</taxon>
        <taxon>Craniata</taxon>
        <taxon>Vertebrata</taxon>
        <taxon>Euteleostomi</taxon>
        <taxon>Actinopterygii</taxon>
        <taxon>Neopterygii</taxon>
        <taxon>Teleostei</taxon>
        <taxon>Neoteleostei</taxon>
        <taxon>Acanthomorphata</taxon>
        <taxon>Ovalentaria</taxon>
        <taxon>Pomacentridae</taxon>
        <taxon>Acanthochromis</taxon>
    </lineage>
</organism>
<reference evidence="11" key="2">
    <citation type="submission" date="2025-09" db="UniProtKB">
        <authorList>
            <consortium name="Ensembl"/>
        </authorList>
    </citation>
    <scope>IDENTIFICATION</scope>
</reference>
<evidence type="ECO:0000256" key="9">
    <source>
        <dbReference type="SAM" id="Phobius"/>
    </source>
</evidence>
<proteinExistence type="inferred from homology"/>
<dbReference type="InterPro" id="IPR000276">
    <property type="entry name" value="GPCR_Rhodpsn"/>
</dbReference>
<feature type="transmembrane region" description="Helical" evidence="9">
    <location>
        <begin position="234"/>
        <end position="259"/>
    </location>
</feature>
<feature type="transmembrane region" description="Helical" evidence="9">
    <location>
        <begin position="29"/>
        <end position="53"/>
    </location>
</feature>
<dbReference type="InterPro" id="IPR017452">
    <property type="entry name" value="GPCR_Rhodpsn_7TM"/>
</dbReference>
<accession>A0A3Q1EI91</accession>
<evidence type="ECO:0000313" key="12">
    <source>
        <dbReference type="Proteomes" id="UP000257200"/>
    </source>
</evidence>
<feature type="transmembrane region" description="Helical" evidence="9">
    <location>
        <begin position="144"/>
        <end position="162"/>
    </location>
</feature>
<reference evidence="11" key="1">
    <citation type="submission" date="2025-08" db="UniProtKB">
        <authorList>
            <consortium name="Ensembl"/>
        </authorList>
    </citation>
    <scope>IDENTIFICATION</scope>
</reference>
<sequence length="323" mass="37206">MALVTGTPTVVNETSTHCPSAREDAGTGFLPVIMIIEIIVGLPGNIIALWIFLFRMKFWKPHIIFLLNLVLADLLLLISVPFRIHTHMQGEYWVFGEVWCRINLFMLAVNRSSSIAFMTVVALDRYFKVIHPHHWISKMTMTHAAWLAGLTWVAVIALRIPLLTTNLLHQDGNISQCRSFNFYKVIPPEVMVHYVAFVAEFFLPWFLLLFSSARIACYLNQQKQKEMQKRVRRAIRAVAVISLVFTVCFMPSVITGLVGLSIKYLYPTECEIYQRSTQLFMTCISFTYLNSASDPFIYFYSSSMFRNILRRSNLESTIFTSEM</sequence>
<evidence type="ECO:0000256" key="7">
    <source>
        <dbReference type="ARBA" id="ARBA00023224"/>
    </source>
</evidence>
<dbReference type="Ensembl" id="ENSAPOT00000012169.1">
    <property type="protein sequence ID" value="ENSAPOP00000003194.1"/>
    <property type="gene ID" value="ENSAPOG00000004660.1"/>
</dbReference>
<keyword evidence="12" id="KW-1185">Reference proteome</keyword>
<evidence type="ECO:0000259" key="10">
    <source>
        <dbReference type="PROSITE" id="PS50262"/>
    </source>
</evidence>